<evidence type="ECO:0000256" key="2">
    <source>
        <dbReference type="SAM" id="SignalP"/>
    </source>
</evidence>
<keyword evidence="5" id="KW-1185">Reference proteome</keyword>
<accession>A0A518DAT6</accession>
<feature type="domain" description="Sialate O-acetylesterase" evidence="3">
    <location>
        <begin position="107"/>
        <end position="228"/>
    </location>
</feature>
<reference evidence="4 5" key="1">
    <citation type="submission" date="2019-02" db="EMBL/GenBank/DDBJ databases">
        <title>Deep-cultivation of Planctomycetes and their phenomic and genomic characterization uncovers novel biology.</title>
        <authorList>
            <person name="Wiegand S."/>
            <person name="Jogler M."/>
            <person name="Boedeker C."/>
            <person name="Pinto D."/>
            <person name="Vollmers J."/>
            <person name="Rivas-Marin E."/>
            <person name="Kohn T."/>
            <person name="Peeters S.H."/>
            <person name="Heuer A."/>
            <person name="Rast P."/>
            <person name="Oberbeckmann S."/>
            <person name="Bunk B."/>
            <person name="Jeske O."/>
            <person name="Meyerdierks A."/>
            <person name="Storesund J.E."/>
            <person name="Kallscheuer N."/>
            <person name="Luecker S."/>
            <person name="Lage O.M."/>
            <person name="Pohl T."/>
            <person name="Merkel B.J."/>
            <person name="Hornburger P."/>
            <person name="Mueller R.-W."/>
            <person name="Bruemmer F."/>
            <person name="Labrenz M."/>
            <person name="Spormann A.M."/>
            <person name="Op den Camp H."/>
            <person name="Overmann J."/>
            <person name="Amann R."/>
            <person name="Jetten M.S.M."/>
            <person name="Mascher T."/>
            <person name="Medema M.H."/>
            <person name="Devos D.P."/>
            <person name="Kaster A.-K."/>
            <person name="Ovreas L."/>
            <person name="Rohde M."/>
            <person name="Galperin M.Y."/>
            <person name="Jogler C."/>
        </authorList>
    </citation>
    <scope>NUCLEOTIDE SEQUENCE [LARGE SCALE GENOMIC DNA]</scope>
    <source>
        <strain evidence="4 5">Pla175</strain>
    </source>
</reference>
<keyword evidence="1" id="KW-0378">Hydrolase</keyword>
<dbReference type="Proteomes" id="UP000317429">
    <property type="component" value="Chromosome"/>
</dbReference>
<dbReference type="EMBL" id="CP036291">
    <property type="protein sequence ID" value="QDU88591.1"/>
    <property type="molecule type" value="Genomic_DNA"/>
</dbReference>
<dbReference type="OrthoDB" id="9795554at2"/>
<dbReference type="KEGG" id="pnd:Pla175_19710"/>
<dbReference type="Pfam" id="PF03629">
    <property type="entry name" value="SASA"/>
    <property type="match status" value="2"/>
</dbReference>
<evidence type="ECO:0000313" key="5">
    <source>
        <dbReference type="Proteomes" id="UP000317429"/>
    </source>
</evidence>
<dbReference type="InterPro" id="IPR036514">
    <property type="entry name" value="SGNH_hydro_sf"/>
</dbReference>
<evidence type="ECO:0000313" key="4">
    <source>
        <dbReference type="EMBL" id="QDU88591.1"/>
    </source>
</evidence>
<dbReference type="GO" id="GO:0005975">
    <property type="term" value="P:carbohydrate metabolic process"/>
    <property type="evidence" value="ECO:0007669"/>
    <property type="project" value="TreeGrafter"/>
</dbReference>
<dbReference type="PANTHER" id="PTHR22901">
    <property type="entry name" value="SIALATE O-ACETYLESTERASE"/>
    <property type="match status" value="1"/>
</dbReference>
<dbReference type="PANTHER" id="PTHR22901:SF0">
    <property type="entry name" value="SIALATE O-ACETYLESTERASE"/>
    <property type="match status" value="1"/>
</dbReference>
<dbReference type="SUPFAM" id="SSF52266">
    <property type="entry name" value="SGNH hydrolase"/>
    <property type="match status" value="1"/>
</dbReference>
<sequence length="519" mass="57227" precursor="true">MRLLTTAATLAALVLANVASAEPSLWLSDLFSDHAVLQRDQPIRVWGRCQPGGKVELSLADEKATATADESGKWQAELAARPAGGPYTLKVASGDEEVVAQDVLIGDVWVCSGQSNMQWRLDQSRDAELAIAAADEPMLRLMRIDTIGSQDPTEQIDTQWRVSSPKEAGSFSGVGYFFGRQLQEALGVPIGLIDNSWGGSACEAWVPPAALADEAMYGPLRKRWSEIEANSDEASLRRDYAEKLTQWREQREKALAEGRSAPGRPWINAPLFGNQRPGNLFAARVEPIRDFPITGVIWYQGESNAGRAYQYRELFPTMIGAWRDAWGQADLPFYWVQLADFKPEKPAPAPSDWAELREAQTMTLDRLENVGQALAIDLGEANDIHPKNKQSVASRLARLALADVYGSKMPARSPRLEECEFADDAAQLTLTDCEGGLRTFDGVPPQGFAIAGSDQQFHWADAKITGKNTVRLSSAEVREPVAVRYAWADNPRVNLYNSAWLPVTPFRTDDWPGVTAEQR</sequence>
<dbReference type="GO" id="GO:0001681">
    <property type="term" value="F:sialate O-acetylesterase activity"/>
    <property type="evidence" value="ECO:0007669"/>
    <property type="project" value="InterPro"/>
</dbReference>
<evidence type="ECO:0000259" key="3">
    <source>
        <dbReference type="Pfam" id="PF03629"/>
    </source>
</evidence>
<protein>
    <recommendedName>
        <fullName evidence="3">Sialate O-acetylesterase domain-containing protein</fullName>
    </recommendedName>
</protein>
<dbReference type="InterPro" id="IPR005181">
    <property type="entry name" value="SASA"/>
</dbReference>
<name>A0A518DAT6_9BACT</name>
<feature type="chain" id="PRO_5021892478" description="Sialate O-acetylesterase domain-containing protein" evidence="2">
    <location>
        <begin position="22"/>
        <end position="519"/>
    </location>
</feature>
<feature type="domain" description="Sialate O-acetylesterase" evidence="3">
    <location>
        <begin position="292"/>
        <end position="390"/>
    </location>
</feature>
<dbReference type="InterPro" id="IPR039329">
    <property type="entry name" value="SIAE"/>
</dbReference>
<feature type="signal peptide" evidence="2">
    <location>
        <begin position="1"/>
        <end position="21"/>
    </location>
</feature>
<dbReference type="Gene3D" id="3.40.50.1110">
    <property type="entry name" value="SGNH hydrolase"/>
    <property type="match status" value="1"/>
</dbReference>
<dbReference type="AlphaFoldDB" id="A0A518DAT6"/>
<keyword evidence="2" id="KW-0732">Signal</keyword>
<organism evidence="4 5">
    <name type="scientific">Pirellulimonas nuda</name>
    <dbReference type="NCBI Taxonomy" id="2528009"/>
    <lineage>
        <taxon>Bacteria</taxon>
        <taxon>Pseudomonadati</taxon>
        <taxon>Planctomycetota</taxon>
        <taxon>Planctomycetia</taxon>
        <taxon>Pirellulales</taxon>
        <taxon>Lacipirellulaceae</taxon>
        <taxon>Pirellulimonas</taxon>
    </lineage>
</organism>
<gene>
    <name evidence="4" type="ORF">Pla175_19710</name>
</gene>
<proteinExistence type="predicted"/>
<dbReference type="RefSeq" id="WP_145283673.1">
    <property type="nucleotide sequence ID" value="NZ_CP036291.1"/>
</dbReference>
<evidence type="ECO:0000256" key="1">
    <source>
        <dbReference type="ARBA" id="ARBA00022801"/>
    </source>
</evidence>